<evidence type="ECO:0000259" key="6">
    <source>
        <dbReference type="PROSITE" id="PS50931"/>
    </source>
</evidence>
<comment type="similarity">
    <text evidence="1">Belongs to the LysR transcriptional regulatory family.</text>
</comment>
<organism evidence="7 8">
    <name type="scientific">Methylobacterium crusticola</name>
    <dbReference type="NCBI Taxonomy" id="1697972"/>
    <lineage>
        <taxon>Bacteria</taxon>
        <taxon>Pseudomonadati</taxon>
        <taxon>Pseudomonadota</taxon>
        <taxon>Alphaproteobacteria</taxon>
        <taxon>Hyphomicrobiales</taxon>
        <taxon>Methylobacteriaceae</taxon>
        <taxon>Methylobacterium</taxon>
    </lineage>
</organism>
<dbReference type="Pfam" id="PF00126">
    <property type="entry name" value="HTH_1"/>
    <property type="match status" value="1"/>
</dbReference>
<evidence type="ECO:0000256" key="3">
    <source>
        <dbReference type="ARBA" id="ARBA00023125"/>
    </source>
</evidence>
<protein>
    <submittedName>
        <fullName evidence="7">HTH-type transcriptional regulator YjiE</fullName>
    </submittedName>
</protein>
<dbReference type="InterPro" id="IPR000847">
    <property type="entry name" value="LysR_HTH_N"/>
</dbReference>
<evidence type="ECO:0000313" key="7">
    <source>
        <dbReference type="EMBL" id="GJD49015.1"/>
    </source>
</evidence>
<dbReference type="Proteomes" id="UP001055167">
    <property type="component" value="Unassembled WGS sequence"/>
</dbReference>
<dbReference type="Pfam" id="PF03466">
    <property type="entry name" value="LysR_substrate"/>
    <property type="match status" value="1"/>
</dbReference>
<reference evidence="7" key="1">
    <citation type="journal article" date="2021" name="Front. Microbiol.">
        <title>Comprehensive Comparative Genomics and Phenotyping of Methylobacterium Species.</title>
        <authorList>
            <person name="Alessa O."/>
            <person name="Ogura Y."/>
            <person name="Fujitani Y."/>
            <person name="Takami H."/>
            <person name="Hayashi T."/>
            <person name="Sahin N."/>
            <person name="Tani A."/>
        </authorList>
    </citation>
    <scope>NUCLEOTIDE SEQUENCE</scope>
    <source>
        <strain evidence="7">KCTC 52305</strain>
    </source>
</reference>
<dbReference type="InterPro" id="IPR005119">
    <property type="entry name" value="LysR_subst-bd"/>
</dbReference>
<evidence type="ECO:0000256" key="5">
    <source>
        <dbReference type="SAM" id="MobiDB-lite"/>
    </source>
</evidence>
<dbReference type="Gene3D" id="3.40.190.10">
    <property type="entry name" value="Periplasmic binding protein-like II"/>
    <property type="match status" value="1"/>
</dbReference>
<dbReference type="PRINTS" id="PR00039">
    <property type="entry name" value="HTHLYSR"/>
</dbReference>
<comment type="caution">
    <text evidence="7">The sequence shown here is derived from an EMBL/GenBank/DDBJ whole genome shotgun (WGS) entry which is preliminary data.</text>
</comment>
<feature type="domain" description="HTH lysR-type" evidence="6">
    <location>
        <begin position="52"/>
        <end position="109"/>
    </location>
</feature>
<keyword evidence="4" id="KW-0804">Transcription</keyword>
<sequence>MSKRGGRGAGRGVHRSRRPPVVAAPAPKVTYPWTLPAGQCQDRRAPCVIGIMDLDWLKDFLALAEQRNFSRAAELRHVTQPAFSRRIRALEDWIGTPLFVRGAQGAQPTPAGEHLRPLAGELVRGLERARRDARAVGERETATLSVAATHALSFTFFPGWIRRHARVEALGTLNLISDSLEACEQIMLGGEAHLLLCHCHPDAPTPFEAGRFRSIQVGEDVLVPVCAPDADGGPAWPLPGPPGRPTRLLAYSPASGLGRILAAHQRARRPAAGLETVVTSHLAAALMTMAGEGLGVAWLPLTLAEEDLARARLVRAGPDRYDIPVEIRLFRAAACRNRAADALWSRLAPPG</sequence>
<dbReference type="CDD" id="cd05466">
    <property type="entry name" value="PBP2_LTTR_substrate"/>
    <property type="match status" value="1"/>
</dbReference>
<reference evidence="7" key="2">
    <citation type="submission" date="2021-08" db="EMBL/GenBank/DDBJ databases">
        <authorList>
            <person name="Tani A."/>
            <person name="Ola A."/>
            <person name="Ogura Y."/>
            <person name="Katsura K."/>
            <person name="Hayashi T."/>
        </authorList>
    </citation>
    <scope>NUCLEOTIDE SEQUENCE</scope>
    <source>
        <strain evidence="7">KCTC 52305</strain>
    </source>
</reference>
<dbReference type="Gene3D" id="1.10.10.10">
    <property type="entry name" value="Winged helix-like DNA-binding domain superfamily/Winged helix DNA-binding domain"/>
    <property type="match status" value="1"/>
</dbReference>
<evidence type="ECO:0000256" key="2">
    <source>
        <dbReference type="ARBA" id="ARBA00023015"/>
    </source>
</evidence>
<accession>A0ABQ4QW99</accession>
<keyword evidence="8" id="KW-1185">Reference proteome</keyword>
<dbReference type="InterPro" id="IPR036390">
    <property type="entry name" value="WH_DNA-bd_sf"/>
</dbReference>
<evidence type="ECO:0000313" key="8">
    <source>
        <dbReference type="Proteomes" id="UP001055167"/>
    </source>
</evidence>
<dbReference type="EMBL" id="BPQH01000004">
    <property type="protein sequence ID" value="GJD49015.1"/>
    <property type="molecule type" value="Genomic_DNA"/>
</dbReference>
<gene>
    <name evidence="7" type="primary">yjiE</name>
    <name evidence="7" type="ORF">OPKNFCMD_1741</name>
</gene>
<dbReference type="SUPFAM" id="SSF46785">
    <property type="entry name" value="Winged helix' DNA-binding domain"/>
    <property type="match status" value="1"/>
</dbReference>
<evidence type="ECO:0000256" key="1">
    <source>
        <dbReference type="ARBA" id="ARBA00009437"/>
    </source>
</evidence>
<feature type="compositionally biased region" description="Basic residues" evidence="5">
    <location>
        <begin position="1"/>
        <end position="18"/>
    </location>
</feature>
<dbReference type="InterPro" id="IPR036388">
    <property type="entry name" value="WH-like_DNA-bd_sf"/>
</dbReference>
<dbReference type="PANTHER" id="PTHR30126:SF2">
    <property type="entry name" value="HTH-TYPE TRANSCRIPTIONAL REGULATOR YJIE"/>
    <property type="match status" value="1"/>
</dbReference>
<keyword evidence="2" id="KW-0805">Transcription regulation</keyword>
<feature type="region of interest" description="Disordered" evidence="5">
    <location>
        <begin position="1"/>
        <end position="21"/>
    </location>
</feature>
<dbReference type="SUPFAM" id="SSF53850">
    <property type="entry name" value="Periplasmic binding protein-like II"/>
    <property type="match status" value="1"/>
</dbReference>
<name>A0ABQ4QW99_9HYPH</name>
<evidence type="ECO:0000256" key="4">
    <source>
        <dbReference type="ARBA" id="ARBA00023163"/>
    </source>
</evidence>
<keyword evidence="3" id="KW-0238">DNA-binding</keyword>
<dbReference type="PANTHER" id="PTHR30126">
    <property type="entry name" value="HTH-TYPE TRANSCRIPTIONAL REGULATOR"/>
    <property type="match status" value="1"/>
</dbReference>
<dbReference type="PROSITE" id="PS50931">
    <property type="entry name" value="HTH_LYSR"/>
    <property type="match status" value="1"/>
</dbReference>
<proteinExistence type="inferred from homology"/>